<feature type="region of interest" description="Disordered" evidence="1">
    <location>
        <begin position="1"/>
        <end position="23"/>
    </location>
</feature>
<dbReference type="EMBL" id="BJWH01000007">
    <property type="protein sequence ID" value="GEL98141.1"/>
    <property type="molecule type" value="Genomic_DNA"/>
</dbReference>
<comment type="caution">
    <text evidence="2">The sequence shown here is derived from an EMBL/GenBank/DDBJ whole genome shotgun (WGS) entry which is preliminary data.</text>
</comment>
<sequence length="46" mass="5539">MPAEHRRGSWGHQAPTKAYRQEQINGADMETQYGTYYYYDRVRAWV</sequence>
<evidence type="ECO:0000256" key="1">
    <source>
        <dbReference type="SAM" id="MobiDB-lite"/>
    </source>
</evidence>
<keyword evidence="3" id="KW-1185">Reference proteome</keyword>
<reference evidence="2 3" key="1">
    <citation type="submission" date="2019-07" db="EMBL/GenBank/DDBJ databases">
        <title>Whole genome shotgun sequence of Cellulomonas terrae NBRC 100819.</title>
        <authorList>
            <person name="Hosoyama A."/>
            <person name="Uohara A."/>
            <person name="Ohji S."/>
            <person name="Ichikawa N."/>
        </authorList>
    </citation>
    <scope>NUCLEOTIDE SEQUENCE [LARGE SCALE GENOMIC DNA]</scope>
    <source>
        <strain evidence="2 3">NBRC 100819</strain>
    </source>
</reference>
<proteinExistence type="predicted"/>
<dbReference type="AlphaFoldDB" id="A0A511JJF9"/>
<protein>
    <submittedName>
        <fullName evidence="2">Uncharacterized protein</fullName>
    </submittedName>
</protein>
<evidence type="ECO:0000313" key="3">
    <source>
        <dbReference type="Proteomes" id="UP000321049"/>
    </source>
</evidence>
<organism evidence="2 3">
    <name type="scientific">Cellulomonas terrae</name>
    <dbReference type="NCBI Taxonomy" id="311234"/>
    <lineage>
        <taxon>Bacteria</taxon>
        <taxon>Bacillati</taxon>
        <taxon>Actinomycetota</taxon>
        <taxon>Actinomycetes</taxon>
        <taxon>Micrococcales</taxon>
        <taxon>Cellulomonadaceae</taxon>
        <taxon>Cellulomonas</taxon>
    </lineage>
</organism>
<gene>
    <name evidence="2" type="ORF">CTE05_16880</name>
</gene>
<accession>A0A511JJF9</accession>
<dbReference type="Proteomes" id="UP000321049">
    <property type="component" value="Unassembled WGS sequence"/>
</dbReference>
<name>A0A511JJF9_9CELL</name>
<evidence type="ECO:0000313" key="2">
    <source>
        <dbReference type="EMBL" id="GEL98141.1"/>
    </source>
</evidence>